<dbReference type="EMBL" id="QRVA01000004">
    <property type="protein sequence ID" value="RGS18290.1"/>
    <property type="molecule type" value="Genomic_DNA"/>
</dbReference>
<protein>
    <submittedName>
        <fullName evidence="2">TIGR02452 family protein</fullName>
    </submittedName>
</protein>
<dbReference type="PANTHER" id="PTHR35596:SF1">
    <property type="entry name" value="MICROBIAL-TYPE PARG CATALYTIC DOMAIN-CONTAINING PROTEIN"/>
    <property type="match status" value="1"/>
</dbReference>
<proteinExistence type="predicted"/>
<evidence type="ECO:0000259" key="1">
    <source>
        <dbReference type="Pfam" id="PF10021"/>
    </source>
</evidence>
<comment type="caution">
    <text evidence="2">The sequence shown here is derived from an EMBL/GenBank/DDBJ whole genome shotgun (WGS) entry which is preliminary data.</text>
</comment>
<organism evidence="2 3">
    <name type="scientific">Segatella copri</name>
    <dbReference type="NCBI Taxonomy" id="165179"/>
    <lineage>
        <taxon>Bacteria</taxon>
        <taxon>Pseudomonadati</taxon>
        <taxon>Bacteroidota</taxon>
        <taxon>Bacteroidia</taxon>
        <taxon>Bacteroidales</taxon>
        <taxon>Prevotellaceae</taxon>
        <taxon>Segatella</taxon>
    </lineage>
</organism>
<evidence type="ECO:0000313" key="2">
    <source>
        <dbReference type="EMBL" id="RGS18290.1"/>
    </source>
</evidence>
<dbReference type="InterPro" id="IPR019261">
    <property type="entry name" value="PARG_cat_microbial"/>
</dbReference>
<name>A0A3E5EBV0_9BACT</name>
<evidence type="ECO:0000313" key="3">
    <source>
        <dbReference type="Proteomes" id="UP000283872"/>
    </source>
</evidence>
<reference evidence="2 3" key="1">
    <citation type="submission" date="2018-08" db="EMBL/GenBank/DDBJ databases">
        <title>A genome reference for cultivated species of the human gut microbiota.</title>
        <authorList>
            <person name="Zou Y."/>
            <person name="Xue W."/>
            <person name="Luo G."/>
        </authorList>
    </citation>
    <scope>NUCLEOTIDE SEQUENCE [LARGE SCALE GENOMIC DNA]</scope>
    <source>
        <strain evidence="2 3">AF24-12</strain>
    </source>
</reference>
<sequence>MINDRRQLADVYQQTIDIVLEGHYTSENGEEVKLLDNTKMLKGSRFYTNPLDASNIPTLADGSTKIIVKNDDSIHCGHQLQQEGYNPVVLNLASRRNPGGGVKNGSRAQEESLFRSTNLFLSMYRYAEYAEDYGLEKSKFQYPMPVRFGGIYVPDATVFRAGAKDNFALLDTPYYMSFVAVAAINHPDLDRDGNICEEDAALTKNKMRTMLRIGLLNGHDSIVLGAFGCGAFHNPPKHIARLFHEVIDEKEFKDKYKLIAFAILEDHNSPRGGNLQPFIEEFKS</sequence>
<dbReference type="NCBIfam" id="TIGR02452">
    <property type="entry name" value="TIGR02452 family protein"/>
    <property type="match status" value="1"/>
</dbReference>
<dbReference type="AlphaFoldDB" id="A0A3E5EBV0"/>
<dbReference type="InterPro" id="IPR012664">
    <property type="entry name" value="CHP02452"/>
</dbReference>
<dbReference type="Pfam" id="PF10021">
    <property type="entry name" value="PARG_cat_microb"/>
    <property type="match status" value="1"/>
</dbReference>
<feature type="domain" description="Microbial-type PARG catalytic" evidence="1">
    <location>
        <begin position="13"/>
        <end position="160"/>
    </location>
</feature>
<dbReference type="PANTHER" id="PTHR35596">
    <property type="entry name" value="DUF2263 DOMAIN-CONTAINING PROTEIN"/>
    <property type="match status" value="1"/>
</dbReference>
<dbReference type="PIRSF" id="PIRSF014899">
    <property type="entry name" value="UCP014899"/>
    <property type="match status" value="1"/>
</dbReference>
<dbReference type="InterPro" id="IPR043472">
    <property type="entry name" value="Macro_dom-like"/>
</dbReference>
<gene>
    <name evidence="2" type="ORF">DWY11_02890</name>
</gene>
<accession>A0A3E5EBV0</accession>
<dbReference type="RefSeq" id="WP_117586145.1">
    <property type="nucleotide sequence ID" value="NZ_QRVA01000004.1"/>
</dbReference>
<dbReference type="Proteomes" id="UP000283872">
    <property type="component" value="Unassembled WGS sequence"/>
</dbReference>
<dbReference type="SUPFAM" id="SSF52949">
    <property type="entry name" value="Macro domain-like"/>
    <property type="match status" value="1"/>
</dbReference>
<dbReference type="Gene3D" id="3.40.220.10">
    <property type="entry name" value="Leucine Aminopeptidase, subunit E, domain 1"/>
    <property type="match status" value="1"/>
</dbReference>